<dbReference type="AlphaFoldDB" id="A0A9D2DXA7"/>
<comment type="caution">
    <text evidence="1">The sequence shown here is derived from an EMBL/GenBank/DDBJ whole genome shotgun (WGS) entry which is preliminary data.</text>
</comment>
<accession>A0A9D2DXA7</accession>
<sequence length="126" mass="13348">MGIPATTAVTYLTVAEGTAFKNVSGSSDDPMPAGSPTWLSLLVGHSETACCCTDGYFYIDGLYFPGEKGKFVYKNDEPKFCDHINPAYGGAIVGGHILLDEDSDPHVGTGGDVYLLPICQTHNISL</sequence>
<proteinExistence type="predicted"/>
<dbReference type="EMBL" id="DXBS01000091">
    <property type="protein sequence ID" value="HIZ24773.1"/>
    <property type="molecule type" value="Genomic_DNA"/>
</dbReference>
<evidence type="ECO:0000313" key="2">
    <source>
        <dbReference type="Proteomes" id="UP000824044"/>
    </source>
</evidence>
<reference evidence="1" key="1">
    <citation type="journal article" date="2021" name="PeerJ">
        <title>Extensive microbial diversity within the chicken gut microbiome revealed by metagenomics and culture.</title>
        <authorList>
            <person name="Gilroy R."/>
            <person name="Ravi A."/>
            <person name="Getino M."/>
            <person name="Pursley I."/>
            <person name="Horton D.L."/>
            <person name="Alikhan N.F."/>
            <person name="Baker D."/>
            <person name="Gharbi K."/>
            <person name="Hall N."/>
            <person name="Watson M."/>
            <person name="Adriaenssens E.M."/>
            <person name="Foster-Nyarko E."/>
            <person name="Jarju S."/>
            <person name="Secka A."/>
            <person name="Antonio M."/>
            <person name="Oren A."/>
            <person name="Chaudhuri R.R."/>
            <person name="La Ragione R."/>
            <person name="Hildebrand F."/>
            <person name="Pallen M.J."/>
        </authorList>
    </citation>
    <scope>NUCLEOTIDE SEQUENCE</scope>
    <source>
        <strain evidence="1">CHK33-5263</strain>
    </source>
</reference>
<evidence type="ECO:0000313" key="1">
    <source>
        <dbReference type="EMBL" id="HIZ24773.1"/>
    </source>
</evidence>
<dbReference type="Proteomes" id="UP000824044">
    <property type="component" value="Unassembled WGS sequence"/>
</dbReference>
<gene>
    <name evidence="1" type="ORF">H9812_04790</name>
</gene>
<protein>
    <submittedName>
        <fullName evidence="1">Uncharacterized protein</fullName>
    </submittedName>
</protein>
<organism evidence="1 2">
    <name type="scientific">Candidatus Gallimonas intestinigallinarum</name>
    <dbReference type="NCBI Taxonomy" id="2838604"/>
    <lineage>
        <taxon>Bacteria</taxon>
        <taxon>Bacillati</taxon>
        <taxon>Bacillota</taxon>
        <taxon>Clostridia</taxon>
        <taxon>Candidatus Gallimonas</taxon>
    </lineage>
</organism>
<reference evidence="1" key="2">
    <citation type="submission" date="2021-04" db="EMBL/GenBank/DDBJ databases">
        <authorList>
            <person name="Gilroy R."/>
        </authorList>
    </citation>
    <scope>NUCLEOTIDE SEQUENCE</scope>
    <source>
        <strain evidence="1">CHK33-5263</strain>
    </source>
</reference>
<name>A0A9D2DXA7_9FIRM</name>